<feature type="compositionally biased region" description="Basic and acidic residues" evidence="1">
    <location>
        <begin position="331"/>
        <end position="372"/>
    </location>
</feature>
<organism evidence="3 4">
    <name type="scientific">Vitis vinifera</name>
    <name type="common">Grape</name>
    <dbReference type="NCBI Taxonomy" id="29760"/>
    <lineage>
        <taxon>Eukaryota</taxon>
        <taxon>Viridiplantae</taxon>
        <taxon>Streptophyta</taxon>
        <taxon>Embryophyta</taxon>
        <taxon>Tracheophyta</taxon>
        <taxon>Spermatophyta</taxon>
        <taxon>Magnoliopsida</taxon>
        <taxon>eudicotyledons</taxon>
        <taxon>Gunneridae</taxon>
        <taxon>Pentapetalae</taxon>
        <taxon>rosids</taxon>
        <taxon>Vitales</taxon>
        <taxon>Vitaceae</taxon>
        <taxon>Viteae</taxon>
        <taxon>Vitis</taxon>
    </lineage>
</organism>
<accession>A0A438CHK7</accession>
<dbReference type="Proteomes" id="UP000288805">
    <property type="component" value="Unassembled WGS sequence"/>
</dbReference>
<keyword evidence="2" id="KW-0472">Membrane</keyword>
<evidence type="ECO:0000256" key="1">
    <source>
        <dbReference type="SAM" id="MobiDB-lite"/>
    </source>
</evidence>
<proteinExistence type="predicted"/>
<gene>
    <name evidence="3" type="ORF">CK203_100629</name>
</gene>
<feature type="transmembrane region" description="Helical" evidence="2">
    <location>
        <begin position="212"/>
        <end position="231"/>
    </location>
</feature>
<comment type="caution">
    <text evidence="3">The sequence shown here is derived from an EMBL/GenBank/DDBJ whole genome shotgun (WGS) entry which is preliminary data.</text>
</comment>
<evidence type="ECO:0000256" key="2">
    <source>
        <dbReference type="SAM" id="Phobius"/>
    </source>
</evidence>
<evidence type="ECO:0000313" key="3">
    <source>
        <dbReference type="EMBL" id="RVW22649.1"/>
    </source>
</evidence>
<dbReference type="AlphaFoldDB" id="A0A438CHK7"/>
<evidence type="ECO:0000313" key="4">
    <source>
        <dbReference type="Proteomes" id="UP000288805"/>
    </source>
</evidence>
<feature type="region of interest" description="Disordered" evidence="1">
    <location>
        <begin position="316"/>
        <end position="372"/>
    </location>
</feature>
<dbReference type="EMBL" id="QGNW01002224">
    <property type="protein sequence ID" value="RVW22649.1"/>
    <property type="molecule type" value="Genomic_DNA"/>
</dbReference>
<reference evidence="3 4" key="1">
    <citation type="journal article" date="2018" name="PLoS Genet.">
        <title>Population sequencing reveals clonal diversity and ancestral inbreeding in the grapevine cultivar Chardonnay.</title>
        <authorList>
            <person name="Roach M.J."/>
            <person name="Johnson D.L."/>
            <person name="Bohlmann J."/>
            <person name="van Vuuren H.J."/>
            <person name="Jones S.J."/>
            <person name="Pretorius I.S."/>
            <person name="Schmidt S.A."/>
            <person name="Borneman A.R."/>
        </authorList>
    </citation>
    <scope>NUCLEOTIDE SEQUENCE [LARGE SCALE GENOMIC DNA]</scope>
    <source>
        <strain evidence="4">cv. Chardonnay</strain>
        <tissue evidence="3">Leaf</tissue>
    </source>
</reference>
<sequence>MNHGSPPPQSHLRIGDGNACYRYSPLQPFSNKIKYNNDKRKKTGNNRGIDTKFSGIGKFKPIKVKGLPRQLHCKFTVVVPKQELHALQSPPDSEYDSEACPLRGLRKLKGRCYASPISALRVTLSQPTLRSGVELAHVMLCYNGRVVPPCVDTVTKRYAPSHLNCHGLTCRLVNPFYQICTITHFFFPNLWKMRPRRVSLARGLSFYEPIAWVAHCQSVVVLILLLLYINVSPNFVHAMMHRAIRSVGAPQPALWSSHLPSKVGRRTCGVRFRQSEPENQDDMEKIKIQKKEKLSSVERDEMSTSFGVAYATRSDEEGFGGIYGGNQSLGECEKEAAQENHNDYERTQGSDVKEKEKARHQKEKAPHHSNAE</sequence>
<dbReference type="PANTHER" id="PTHR36410:SF1">
    <property type="entry name" value="EXPRESSED PROTEIN"/>
    <property type="match status" value="1"/>
</dbReference>
<dbReference type="PANTHER" id="PTHR36410">
    <property type="entry name" value="EXPRESSED PROTEIN"/>
    <property type="match status" value="1"/>
</dbReference>
<keyword evidence="2" id="KW-0812">Transmembrane</keyword>
<keyword evidence="2" id="KW-1133">Transmembrane helix</keyword>
<name>A0A438CHK7_VITVI</name>
<protein>
    <submittedName>
        <fullName evidence="3">Uncharacterized protein</fullName>
    </submittedName>
</protein>